<evidence type="ECO:0000313" key="5">
    <source>
        <dbReference type="Proteomes" id="UP001164748"/>
    </source>
</evidence>
<geneLocation type="plasmid" evidence="4 5">
    <name>unnamed</name>
</geneLocation>
<dbReference type="InterPro" id="IPR014626">
    <property type="entry name" value="Sig_transdc_resp-reg_put"/>
</dbReference>
<evidence type="ECO:0000259" key="3">
    <source>
        <dbReference type="PROSITE" id="PS51833"/>
    </source>
</evidence>
<dbReference type="SUPFAM" id="SSF109604">
    <property type="entry name" value="HD-domain/PDEase-like"/>
    <property type="match status" value="1"/>
</dbReference>
<accession>A0AA47KNY2</accession>
<evidence type="ECO:0000256" key="1">
    <source>
        <dbReference type="PROSITE-ProRule" id="PRU00169"/>
    </source>
</evidence>
<dbReference type="InterPro" id="IPR001789">
    <property type="entry name" value="Sig_transdc_resp-reg_receiver"/>
</dbReference>
<dbReference type="PANTHER" id="PTHR33525:SF5">
    <property type="entry name" value="TWO COMPONENT SIGNAL TRANSDUCTION SYSTEM RESPONSE REGULATOR"/>
    <property type="match status" value="1"/>
</dbReference>
<keyword evidence="4" id="KW-0614">Plasmid</keyword>
<evidence type="ECO:0000259" key="2">
    <source>
        <dbReference type="PROSITE" id="PS50110"/>
    </source>
</evidence>
<dbReference type="GO" id="GO:0000160">
    <property type="term" value="P:phosphorelay signal transduction system"/>
    <property type="evidence" value="ECO:0007669"/>
    <property type="project" value="InterPro"/>
</dbReference>
<dbReference type="PIRSF" id="PIRSF036883">
    <property type="entry name" value="RR_HD-GYP_mod"/>
    <property type="match status" value="1"/>
</dbReference>
<name>A0AA47KNY2_9GAMM</name>
<organism evidence="4 5">
    <name type="scientific">Salinivibrio kushneri</name>
    <dbReference type="NCBI Taxonomy" id="1908198"/>
    <lineage>
        <taxon>Bacteria</taxon>
        <taxon>Pseudomonadati</taxon>
        <taxon>Pseudomonadota</taxon>
        <taxon>Gammaproteobacteria</taxon>
        <taxon>Vibrionales</taxon>
        <taxon>Vibrionaceae</taxon>
        <taxon>Salinivibrio</taxon>
    </lineage>
</organism>
<gene>
    <name evidence="4" type="ORF">N8M53_13995</name>
</gene>
<dbReference type="InterPro" id="IPR011006">
    <property type="entry name" value="CheY-like_superfamily"/>
</dbReference>
<dbReference type="PROSITE" id="PS51833">
    <property type="entry name" value="HDOD"/>
    <property type="match status" value="1"/>
</dbReference>
<dbReference type="Gene3D" id="3.40.50.2300">
    <property type="match status" value="1"/>
</dbReference>
<dbReference type="RefSeq" id="WP_269580469.1">
    <property type="nucleotide sequence ID" value="NZ_CP114589.1"/>
</dbReference>
<feature type="modified residue" description="4-aspartylphosphate" evidence="1">
    <location>
        <position position="59"/>
    </location>
</feature>
<reference evidence="4" key="1">
    <citation type="submission" date="2022-09" db="EMBL/GenBank/DDBJ databases">
        <authorList>
            <person name="Li Z.-J."/>
        </authorList>
    </citation>
    <scope>NUCLEOTIDE SEQUENCE</scope>
    <source>
        <strain evidence="4">TGB11</strain>
        <plasmid evidence="4">unnamed</plasmid>
    </source>
</reference>
<sequence>MNRPRFHVIYVDDDALTLKAIGRVIRRLKPSWAISLIKHPTQWEKGLLDDQSPSLVISDLLMPKLKGDALLEQVRARFPGTIRALITGDTRQKITELATPSVHFVLPKPFSEDDFDNVLNSVERLYKLPIDAETRNRLVGIEDFPVLPDCVRRLRATINDPHSDMEQIARVVSEEPPLVARLLQLANSAYLGFRNRTWSIETAINRLGIQSVESIAATMVGHNAFKHLSTKEHYAVVDEHIELANVSKSLGLFLGYDKAHAERLYLASVLSSLGELMARELGCRESGNNPICDLPARFDTALVVSSYIIILWGYDFELAEIVLASGAIPLSPESERTKDGALLQYCRQWIHANDIDKAKLLQSWSANIGAFFTQSYKETI</sequence>
<dbReference type="Gene3D" id="1.10.3210.10">
    <property type="entry name" value="Hypothetical protein af1432"/>
    <property type="match status" value="1"/>
</dbReference>
<dbReference type="EMBL" id="CP114589">
    <property type="protein sequence ID" value="WBA10460.1"/>
    <property type="molecule type" value="Genomic_DNA"/>
</dbReference>
<dbReference type="InterPro" id="IPR052340">
    <property type="entry name" value="RNase_Y/CdgJ"/>
</dbReference>
<dbReference type="SUPFAM" id="SSF52172">
    <property type="entry name" value="CheY-like"/>
    <property type="match status" value="1"/>
</dbReference>
<dbReference type="InterPro" id="IPR013976">
    <property type="entry name" value="HDOD"/>
</dbReference>
<dbReference type="PROSITE" id="PS50110">
    <property type="entry name" value="RESPONSE_REGULATORY"/>
    <property type="match status" value="1"/>
</dbReference>
<dbReference type="Pfam" id="PF00072">
    <property type="entry name" value="Response_reg"/>
    <property type="match status" value="1"/>
</dbReference>
<keyword evidence="1" id="KW-0597">Phosphoprotein</keyword>
<proteinExistence type="predicted"/>
<feature type="domain" description="Response regulatory" evidence="2">
    <location>
        <begin position="7"/>
        <end position="123"/>
    </location>
</feature>
<protein>
    <submittedName>
        <fullName evidence="4">HDOD domain-containing protein</fullName>
    </submittedName>
</protein>
<dbReference type="Proteomes" id="UP001164748">
    <property type="component" value="Plasmid unnamed"/>
</dbReference>
<dbReference type="PANTHER" id="PTHR33525">
    <property type="match status" value="1"/>
</dbReference>
<dbReference type="Pfam" id="PF08668">
    <property type="entry name" value="HDOD"/>
    <property type="match status" value="1"/>
</dbReference>
<feature type="domain" description="HDOD" evidence="3">
    <location>
        <begin position="144"/>
        <end position="328"/>
    </location>
</feature>
<dbReference type="AlphaFoldDB" id="A0AA47KNY2"/>
<evidence type="ECO:0000313" key="4">
    <source>
        <dbReference type="EMBL" id="WBA10460.1"/>
    </source>
</evidence>